<dbReference type="PANTHER" id="PTHR31140">
    <property type="entry name" value="B3 DOMAIN-CONTAINING TRANSCRIPTION FACTOR ABI3"/>
    <property type="match status" value="1"/>
</dbReference>
<dbReference type="GO" id="GO:0005634">
    <property type="term" value="C:nucleus"/>
    <property type="evidence" value="ECO:0007669"/>
    <property type="project" value="UniProtKB-SubCell"/>
</dbReference>
<comment type="subcellular location">
    <subcellularLocation>
        <location evidence="1">Nucleus</location>
    </subcellularLocation>
</comment>
<keyword evidence="8" id="KW-1185">Reference proteome</keyword>
<name>A0AAD4T4D7_9MAGN</name>
<dbReference type="PROSITE" id="PS50863">
    <property type="entry name" value="B3"/>
    <property type="match status" value="1"/>
</dbReference>
<keyword evidence="2" id="KW-0805">Transcription regulation</keyword>
<comment type="caution">
    <text evidence="7">The sequence shown here is derived from an EMBL/GenBank/DDBJ whole genome shotgun (WGS) entry which is preliminary data.</text>
</comment>
<dbReference type="Pfam" id="PF02362">
    <property type="entry name" value="B3"/>
    <property type="match status" value="1"/>
</dbReference>
<dbReference type="SMART" id="SM01019">
    <property type="entry name" value="B3"/>
    <property type="match status" value="1"/>
</dbReference>
<evidence type="ECO:0000256" key="3">
    <source>
        <dbReference type="ARBA" id="ARBA00023125"/>
    </source>
</evidence>
<evidence type="ECO:0000256" key="4">
    <source>
        <dbReference type="ARBA" id="ARBA00023163"/>
    </source>
</evidence>
<dbReference type="EMBL" id="JAJJMB010005871">
    <property type="protein sequence ID" value="KAI3936789.1"/>
    <property type="molecule type" value="Genomic_DNA"/>
</dbReference>
<proteinExistence type="predicted"/>
<dbReference type="AlphaFoldDB" id="A0AAD4T4D7"/>
<gene>
    <name evidence="7" type="ORF">MKW98_021651</name>
</gene>
<dbReference type="Gene3D" id="2.40.330.10">
    <property type="entry name" value="DNA-binding pseudobarrel domain"/>
    <property type="match status" value="1"/>
</dbReference>
<evidence type="ECO:0000313" key="8">
    <source>
        <dbReference type="Proteomes" id="UP001202328"/>
    </source>
</evidence>
<protein>
    <recommendedName>
        <fullName evidence="6">TF-B3 domain-containing protein</fullName>
    </recommendedName>
</protein>
<evidence type="ECO:0000256" key="1">
    <source>
        <dbReference type="ARBA" id="ARBA00004123"/>
    </source>
</evidence>
<keyword evidence="4" id="KW-0804">Transcription</keyword>
<sequence length="265" mass="31073">MEVEPDHEIIQKEHMFEKVVTPSDVGKLNRLVIPKRHAEEYFPSIPSHEKCLLLSFEDKNGKPWKFGYSYWNSSQSYVMTRGWTKFVKEKRLDAGDIVYFGRGAAEPYKDRYYIDWKHQPFPRGDLSLYYHLTSPPSNFPRVPNLAVSSPIRDHSQLNYGWQQHHYYKQQVQQRLLPSTSSTRYDNYNARPEQVMYVTSTSSRPIVHDRQAHDQQYQQDGVAGLMQQNCPGEHNQSHMEMIHNSVPVVHGKSATKRVRLFGVYLE</sequence>
<reference evidence="7" key="1">
    <citation type="submission" date="2022-04" db="EMBL/GenBank/DDBJ databases">
        <title>A functionally conserved STORR gene fusion in Papaver species that diverged 16.8 million years ago.</title>
        <authorList>
            <person name="Catania T."/>
        </authorList>
    </citation>
    <scope>NUCLEOTIDE SEQUENCE</scope>
    <source>
        <strain evidence="7">S-188037</strain>
    </source>
</reference>
<dbReference type="InterPro" id="IPR015300">
    <property type="entry name" value="DNA-bd_pseudobarrel_sf"/>
</dbReference>
<dbReference type="CDD" id="cd10017">
    <property type="entry name" value="B3_DNA"/>
    <property type="match status" value="1"/>
</dbReference>
<feature type="domain" description="TF-B3" evidence="6">
    <location>
        <begin position="16"/>
        <end position="118"/>
    </location>
</feature>
<dbReference type="Proteomes" id="UP001202328">
    <property type="component" value="Unassembled WGS sequence"/>
</dbReference>
<keyword evidence="3" id="KW-0238">DNA-binding</keyword>
<evidence type="ECO:0000313" key="7">
    <source>
        <dbReference type="EMBL" id="KAI3936789.1"/>
    </source>
</evidence>
<organism evidence="7 8">
    <name type="scientific">Papaver atlanticum</name>
    <dbReference type="NCBI Taxonomy" id="357466"/>
    <lineage>
        <taxon>Eukaryota</taxon>
        <taxon>Viridiplantae</taxon>
        <taxon>Streptophyta</taxon>
        <taxon>Embryophyta</taxon>
        <taxon>Tracheophyta</taxon>
        <taxon>Spermatophyta</taxon>
        <taxon>Magnoliopsida</taxon>
        <taxon>Ranunculales</taxon>
        <taxon>Papaveraceae</taxon>
        <taxon>Papaveroideae</taxon>
        <taxon>Papaver</taxon>
    </lineage>
</organism>
<dbReference type="SUPFAM" id="SSF101936">
    <property type="entry name" value="DNA-binding pseudobarrel domain"/>
    <property type="match status" value="1"/>
</dbReference>
<dbReference type="GO" id="GO:0003700">
    <property type="term" value="F:DNA-binding transcription factor activity"/>
    <property type="evidence" value="ECO:0007669"/>
    <property type="project" value="InterPro"/>
</dbReference>
<dbReference type="InterPro" id="IPR044800">
    <property type="entry name" value="LEC2-like"/>
</dbReference>
<dbReference type="InterPro" id="IPR003340">
    <property type="entry name" value="B3_DNA-bd"/>
</dbReference>
<evidence type="ECO:0000256" key="2">
    <source>
        <dbReference type="ARBA" id="ARBA00023015"/>
    </source>
</evidence>
<dbReference type="PANTHER" id="PTHR31140:SF2">
    <property type="entry name" value="B3 DOMAIN-CONTAINING TRANSCRIPTION FACTOR NGA2"/>
    <property type="match status" value="1"/>
</dbReference>
<dbReference type="GO" id="GO:0003677">
    <property type="term" value="F:DNA binding"/>
    <property type="evidence" value="ECO:0007669"/>
    <property type="project" value="UniProtKB-KW"/>
</dbReference>
<evidence type="ECO:0000259" key="6">
    <source>
        <dbReference type="PROSITE" id="PS50863"/>
    </source>
</evidence>
<evidence type="ECO:0000256" key="5">
    <source>
        <dbReference type="ARBA" id="ARBA00023242"/>
    </source>
</evidence>
<keyword evidence="5" id="KW-0539">Nucleus</keyword>
<accession>A0AAD4T4D7</accession>